<evidence type="ECO:0000256" key="5">
    <source>
        <dbReference type="ARBA" id="ARBA00022679"/>
    </source>
</evidence>
<protein>
    <recommendedName>
        <fullName evidence="2 11">Chitin synthase</fullName>
        <ecNumber evidence="2 11">2.4.1.16</ecNumber>
    </recommendedName>
</protein>
<dbReference type="InterPro" id="IPR004835">
    <property type="entry name" value="Chitin_synth"/>
</dbReference>
<evidence type="ECO:0000256" key="6">
    <source>
        <dbReference type="ARBA" id="ARBA00022692"/>
    </source>
</evidence>
<dbReference type="EC" id="2.4.1.16" evidence="2 11"/>
<evidence type="ECO:0000256" key="4">
    <source>
        <dbReference type="ARBA" id="ARBA00022676"/>
    </source>
</evidence>
<dbReference type="GO" id="GO:0005886">
    <property type="term" value="C:plasma membrane"/>
    <property type="evidence" value="ECO:0007669"/>
    <property type="project" value="UniProtKB-SubCell"/>
</dbReference>
<dbReference type="SUPFAM" id="SSF53448">
    <property type="entry name" value="Nucleotide-diphospho-sugar transferases"/>
    <property type="match status" value="1"/>
</dbReference>
<evidence type="ECO:0000256" key="12">
    <source>
        <dbReference type="SAM" id="MobiDB-lite"/>
    </source>
</evidence>
<evidence type="ECO:0000313" key="15">
    <source>
        <dbReference type="Proteomes" id="UP001362899"/>
    </source>
</evidence>
<evidence type="ECO:0000256" key="10">
    <source>
        <dbReference type="ARBA" id="ARBA00038055"/>
    </source>
</evidence>
<feature type="transmembrane region" description="Helical" evidence="11">
    <location>
        <begin position="571"/>
        <end position="592"/>
    </location>
</feature>
<keyword evidence="4 11" id="KW-0328">Glycosyltransferase</keyword>
<dbReference type="GO" id="GO:0071555">
    <property type="term" value="P:cell wall organization"/>
    <property type="evidence" value="ECO:0007669"/>
    <property type="project" value="UniProtKB-KW"/>
</dbReference>
<keyword evidence="9 11" id="KW-0961">Cell wall biogenesis/degradation</keyword>
<organism evidence="14 15">
    <name type="scientific">Starmerella bacillaris</name>
    <name type="common">Yeast</name>
    <name type="synonym">Candida zemplinina</name>
    <dbReference type="NCBI Taxonomy" id="1247836"/>
    <lineage>
        <taxon>Eukaryota</taxon>
        <taxon>Fungi</taxon>
        <taxon>Dikarya</taxon>
        <taxon>Ascomycota</taxon>
        <taxon>Saccharomycotina</taxon>
        <taxon>Dipodascomycetes</taxon>
        <taxon>Dipodascales</taxon>
        <taxon>Trichomonascaceae</taxon>
        <taxon>Starmerella</taxon>
    </lineage>
</organism>
<comment type="function">
    <text evidence="11">Polymerizes chitin, a structural polymer of the cell wall and septum, by transferring the sugar moiety of UDP-GlcNAc to the non-reducing end of the growing chitin polymer.</text>
</comment>
<dbReference type="AlphaFoldDB" id="A0AAV5RDJ5"/>
<feature type="region of interest" description="Disordered" evidence="12">
    <location>
        <begin position="1"/>
        <end position="81"/>
    </location>
</feature>
<dbReference type="Pfam" id="PF01644">
    <property type="entry name" value="Chitin_synth_1"/>
    <property type="match status" value="1"/>
</dbReference>
<dbReference type="InterPro" id="IPR013616">
    <property type="entry name" value="Chitin_synth_N"/>
</dbReference>
<gene>
    <name evidence="14" type="ORF">DASB73_005870</name>
</gene>
<evidence type="ECO:0000256" key="9">
    <source>
        <dbReference type="ARBA" id="ARBA00023316"/>
    </source>
</evidence>
<evidence type="ECO:0000256" key="8">
    <source>
        <dbReference type="ARBA" id="ARBA00023136"/>
    </source>
</evidence>
<reference evidence="14 15" key="1">
    <citation type="journal article" date="2023" name="Elife">
        <title>Identification of key yeast species and microbe-microbe interactions impacting larval growth of Drosophila in the wild.</title>
        <authorList>
            <person name="Mure A."/>
            <person name="Sugiura Y."/>
            <person name="Maeda R."/>
            <person name="Honda K."/>
            <person name="Sakurai N."/>
            <person name="Takahashi Y."/>
            <person name="Watada M."/>
            <person name="Katoh T."/>
            <person name="Gotoh A."/>
            <person name="Gotoh Y."/>
            <person name="Taniguchi I."/>
            <person name="Nakamura K."/>
            <person name="Hayashi T."/>
            <person name="Katayama T."/>
            <person name="Uemura T."/>
            <person name="Hattori Y."/>
        </authorList>
    </citation>
    <scope>NUCLEOTIDE SEQUENCE [LARGE SCALE GENOMIC DNA]</scope>
    <source>
        <strain evidence="14 15">SB-73</strain>
    </source>
</reference>
<comment type="caution">
    <text evidence="14">The sequence shown here is derived from an EMBL/GenBank/DDBJ whole genome shotgun (WGS) entry which is preliminary data.</text>
</comment>
<comment type="catalytic activity">
    <reaction evidence="11">
        <text>[(1-&gt;4)-N-acetyl-beta-D-glucosaminyl](n) + UDP-N-acetyl-alpha-D-glucosamine = [(1-&gt;4)-N-acetyl-beta-D-glucosaminyl](n+1) + UDP + H(+)</text>
        <dbReference type="Rhea" id="RHEA:16637"/>
        <dbReference type="Rhea" id="RHEA-COMP:9593"/>
        <dbReference type="Rhea" id="RHEA-COMP:9595"/>
        <dbReference type="ChEBI" id="CHEBI:15378"/>
        <dbReference type="ChEBI" id="CHEBI:17029"/>
        <dbReference type="ChEBI" id="CHEBI:57705"/>
        <dbReference type="ChEBI" id="CHEBI:58223"/>
        <dbReference type="EC" id="2.4.1.16"/>
    </reaction>
</comment>
<evidence type="ECO:0000313" key="14">
    <source>
        <dbReference type="EMBL" id="GMM49629.1"/>
    </source>
</evidence>
<evidence type="ECO:0000256" key="7">
    <source>
        <dbReference type="ARBA" id="ARBA00022989"/>
    </source>
</evidence>
<accession>A0AAV5RDJ5</accession>
<keyword evidence="8 11" id="KW-0472">Membrane</keyword>
<keyword evidence="7 11" id="KW-1133">Transmembrane helix</keyword>
<dbReference type="GO" id="GO:0006031">
    <property type="term" value="P:chitin biosynthetic process"/>
    <property type="evidence" value="ECO:0007669"/>
    <property type="project" value="UniProtKB-UniRule"/>
</dbReference>
<keyword evidence="6 11" id="KW-0812">Transmembrane</keyword>
<evidence type="ECO:0000256" key="2">
    <source>
        <dbReference type="ARBA" id="ARBA00012543"/>
    </source>
</evidence>
<keyword evidence="3 11" id="KW-1003">Cell membrane</keyword>
<dbReference type="InterPro" id="IPR029044">
    <property type="entry name" value="Nucleotide-diphossugar_trans"/>
</dbReference>
<feature type="transmembrane region" description="Helical" evidence="11">
    <location>
        <begin position="864"/>
        <end position="893"/>
    </location>
</feature>
<evidence type="ECO:0000256" key="11">
    <source>
        <dbReference type="RuleBase" id="RU366040"/>
    </source>
</evidence>
<evidence type="ECO:0000256" key="3">
    <source>
        <dbReference type="ARBA" id="ARBA00022475"/>
    </source>
</evidence>
<dbReference type="EMBL" id="BTGC01000003">
    <property type="protein sequence ID" value="GMM49629.1"/>
    <property type="molecule type" value="Genomic_DNA"/>
</dbReference>
<evidence type="ECO:0000256" key="1">
    <source>
        <dbReference type="ARBA" id="ARBA00004651"/>
    </source>
</evidence>
<dbReference type="GO" id="GO:0004100">
    <property type="term" value="F:chitin synthase activity"/>
    <property type="evidence" value="ECO:0007669"/>
    <property type="project" value="UniProtKB-UniRule"/>
</dbReference>
<feature type="compositionally biased region" description="Acidic residues" evidence="12">
    <location>
        <begin position="70"/>
        <end position="81"/>
    </location>
</feature>
<feature type="compositionally biased region" description="Polar residues" evidence="12">
    <location>
        <begin position="28"/>
        <end position="46"/>
    </location>
</feature>
<feature type="transmembrane region" description="Helical" evidence="11">
    <location>
        <begin position="612"/>
        <end position="639"/>
    </location>
</feature>
<comment type="subcellular location">
    <subcellularLocation>
        <location evidence="1 11">Cell membrane</location>
        <topology evidence="1 11">Multi-pass membrane protein</topology>
    </subcellularLocation>
</comment>
<dbReference type="PANTHER" id="PTHR22914">
    <property type="entry name" value="CHITIN SYNTHASE"/>
    <property type="match status" value="1"/>
</dbReference>
<keyword evidence="5 11" id="KW-0808">Transferase</keyword>
<keyword evidence="15" id="KW-1185">Reference proteome</keyword>
<dbReference type="CDD" id="cd04190">
    <property type="entry name" value="Chitin_synth_C"/>
    <property type="match status" value="1"/>
</dbReference>
<dbReference type="PANTHER" id="PTHR22914:SF11">
    <property type="entry name" value="CHITIN SYNTHASE B"/>
    <property type="match status" value="1"/>
</dbReference>
<sequence>MSRYNQLDTNDDPFIDHQSYGYDEEGDLSSSNPTLSEGQSQESHPLSNMPHIVPYSHQHTNSQVPYPTYDSDEAEEKDVDEELDFHRDWGNEERRFTSRPVTALLSDVESQKQTEQEQTERNWARRQNLSLLKRANTRKVGLIQGQVFRTEYPVPSAVRLSILPEYVGYDSTEFSHMRYTAATCDPDDFTPSEGYSLRGLEYGRETELLICITYYNEDKQLLSRTLYGIMQNIRDICRLKRSEFWGGPEEAWKKVQVVLVMDGIEPCDKNVLDVLATIGCYQDGVMKRNVNGEETVAHIFEYTTQLCVLPNQKLVRPEENNPDSLPPIQMTLCIKQHNTKKINSHRWVFNAFCPILRPEVVVLIDAGTRPGTKSLLYLWQEFYNNPHVGGACGEIHAMLGKNKRALLNPLVAAQNFEYKISNILDKPLESTFGYISVLPGAFSAYRYRALEGRPLSQYFLGDHTMAERLGDKGINGMSIFRKNMFLAEDRILCLEVVFKRGEKWHLAYVKRSTAETDVPTTIGDLMGQRRRWLNGSFAAGIYSILHFGRVYRSHQNIIRLIALHVQFMYNLLTQFLSWFNLGCYYLTITIIIELAGNPKEFGSQNNDDAFPFSVQASSIISLIVNYVYALFVVISFILALGNRPKASTWMYYVMILVFGVIQYYGLVISLWLAVNELKNIGNTITSLSQFFSNFFTSTTALVVVALASTFGLYIVSAILYLDPWHLFTSFPQYILMQPSFVNVLNVYAFCNWHDVSWGTKGSDDLTALPTVNAVQDGDEQVVEEVVLDLEDIDRNFQEVVKRALTPYVPVQEKKKISNDDQSRIFRTYLVITWLVSNVVLIWAITSTESAEVGMTYSVRKRIAYFFAVLLWSNAVVAIVRLVGCIAFLGTTYYHRIFSSK</sequence>
<feature type="transmembrane region" description="Helical" evidence="11">
    <location>
        <begin position="532"/>
        <end position="551"/>
    </location>
</feature>
<dbReference type="Proteomes" id="UP001362899">
    <property type="component" value="Unassembled WGS sequence"/>
</dbReference>
<evidence type="ECO:0000259" key="13">
    <source>
        <dbReference type="Pfam" id="PF08407"/>
    </source>
</evidence>
<dbReference type="GO" id="GO:0030428">
    <property type="term" value="C:cell septum"/>
    <property type="evidence" value="ECO:0007669"/>
    <property type="project" value="TreeGrafter"/>
</dbReference>
<feature type="transmembrane region" description="Helical" evidence="11">
    <location>
        <begin position="824"/>
        <end position="844"/>
    </location>
</feature>
<feature type="domain" description="Chitin synthase N-terminal" evidence="13">
    <location>
        <begin position="137"/>
        <end position="207"/>
    </location>
</feature>
<comment type="similarity">
    <text evidence="10">Belongs to the chitin synthase family. Class III subfamily.</text>
</comment>
<name>A0AAV5RDJ5_STABA</name>
<dbReference type="Pfam" id="PF08407">
    <property type="entry name" value="Chitin_synth_1N"/>
    <property type="match status" value="1"/>
</dbReference>
<feature type="transmembrane region" description="Helical" evidence="11">
    <location>
        <begin position="651"/>
        <end position="674"/>
    </location>
</feature>
<proteinExistence type="inferred from homology"/>
<feature type="transmembrane region" description="Helical" evidence="11">
    <location>
        <begin position="694"/>
        <end position="721"/>
    </location>
</feature>